<comment type="caution">
    <text evidence="6">The sequence shown here is derived from an EMBL/GenBank/DDBJ whole genome shotgun (WGS) entry which is preliminary data.</text>
</comment>
<dbReference type="InterPro" id="IPR022902">
    <property type="entry name" value="NAcTrfase_Eis"/>
</dbReference>
<dbReference type="GO" id="GO:0030649">
    <property type="term" value="P:aminoglycoside antibiotic catabolic process"/>
    <property type="evidence" value="ECO:0007669"/>
    <property type="project" value="TreeGrafter"/>
</dbReference>
<dbReference type="InterPro" id="IPR041380">
    <property type="entry name" value="Acetyltransf_17"/>
</dbReference>
<dbReference type="AlphaFoldDB" id="A0A1J7BGP2"/>
<feature type="active site" description="Proton acceptor; via carboxylate" evidence="4">
    <location>
        <position position="409"/>
    </location>
</feature>
<feature type="domain" description="N-acetyltransferase" evidence="5">
    <location>
        <begin position="1"/>
        <end position="158"/>
    </location>
</feature>
<dbReference type="Pfam" id="PF17668">
    <property type="entry name" value="Acetyltransf_17"/>
    <property type="match status" value="1"/>
</dbReference>
<feature type="active site" description="Proton donor" evidence="4">
    <location>
        <position position="119"/>
    </location>
</feature>
<comment type="subunit">
    <text evidence="4">Homohexamer; trimer of dimers.</text>
</comment>
<dbReference type="Pfam" id="PF13530">
    <property type="entry name" value="SCP2_2"/>
    <property type="match status" value="1"/>
</dbReference>
<dbReference type="Gene3D" id="3.30.1050.10">
    <property type="entry name" value="SCP2 sterol-binding domain"/>
    <property type="match status" value="1"/>
</dbReference>
<dbReference type="STRING" id="1428644.BIV57_09035"/>
<comment type="similarity">
    <text evidence="1 4">Belongs to the acetyltransferase Eis family.</text>
</comment>
<dbReference type="PANTHER" id="PTHR37817">
    <property type="entry name" value="N-ACETYLTRANSFERASE EIS"/>
    <property type="match status" value="1"/>
</dbReference>
<dbReference type="EMBL" id="MLCF01000043">
    <property type="protein sequence ID" value="OIV37822.1"/>
    <property type="molecule type" value="Genomic_DNA"/>
</dbReference>
<sequence>MRTLSADELQSAVDRALESFLEEEEPEERDVWNALFEPARTYAAFDGKRIASTAGSFAFRLTVPGGGDPVAAAGVTMVTVGAEYRRRGLLRSMMRRQLDDVRAAGEPLAVLMASEGSIYGRFGYGLASRSVQATVQRRRASVLEVPGIDDYRLRRADTEESLPQCERVHARVVPTRPGMPVRGERWERLAVLDAPGARHGAVPLRTVLAERASDGEVVGYARYSGKMGVDEGGNAEGTLKVKDVEAVEPAAYAALWRHLLAMDLVRDVETRRPSDDPLFALLSDVRLARSVLRDDLYVRLVDVGAALAARRYAREVDVVLEVADAFCGWNAGRWRLRGGPQGAACARTDDAADVVLSVRELGAAYLGSGFASLRGLADAGRVVEVTPGAVAALSAAFASEREPWMPHGF</sequence>
<evidence type="ECO:0000256" key="4">
    <source>
        <dbReference type="HAMAP-Rule" id="MF_01812"/>
    </source>
</evidence>
<evidence type="ECO:0000256" key="2">
    <source>
        <dbReference type="ARBA" id="ARBA00022679"/>
    </source>
</evidence>
<dbReference type="PROSITE" id="PS51186">
    <property type="entry name" value="GNAT"/>
    <property type="match status" value="1"/>
</dbReference>
<evidence type="ECO:0000313" key="7">
    <source>
        <dbReference type="Proteomes" id="UP000243342"/>
    </source>
</evidence>
<evidence type="ECO:0000256" key="3">
    <source>
        <dbReference type="ARBA" id="ARBA00023315"/>
    </source>
</evidence>
<keyword evidence="2 4" id="KW-0808">Transferase</keyword>
<keyword evidence="7" id="KW-1185">Reference proteome</keyword>
<dbReference type="Pfam" id="PF13527">
    <property type="entry name" value="Acetyltransf_9"/>
    <property type="match status" value="1"/>
</dbReference>
<feature type="binding site" evidence="4">
    <location>
        <begin position="114"/>
        <end position="115"/>
    </location>
    <ligand>
        <name>acetyl-CoA</name>
        <dbReference type="ChEBI" id="CHEBI:57288"/>
    </ligand>
</feature>
<dbReference type="NCBIfam" id="NF002367">
    <property type="entry name" value="PRK01346.1-4"/>
    <property type="match status" value="1"/>
</dbReference>
<dbReference type="InterPro" id="IPR036527">
    <property type="entry name" value="SCP2_sterol-bd_dom_sf"/>
</dbReference>
<evidence type="ECO:0000256" key="1">
    <source>
        <dbReference type="ARBA" id="ARBA00009213"/>
    </source>
</evidence>
<gene>
    <name evidence="6" type="ORF">BIV57_09035</name>
</gene>
<dbReference type="InterPro" id="IPR016181">
    <property type="entry name" value="Acyl_CoA_acyltransferase"/>
</dbReference>
<evidence type="ECO:0000313" key="6">
    <source>
        <dbReference type="EMBL" id="OIV37822.1"/>
    </source>
</evidence>
<feature type="binding site" evidence="4">
    <location>
        <begin position="78"/>
        <end position="80"/>
    </location>
    <ligand>
        <name>acetyl-CoA</name>
        <dbReference type="ChEBI" id="CHEBI:57288"/>
    </ligand>
</feature>
<dbReference type="HAMAP" id="MF_01812">
    <property type="entry name" value="Eis"/>
    <property type="match status" value="1"/>
</dbReference>
<dbReference type="InterPro" id="IPR025559">
    <property type="entry name" value="Eis_dom"/>
</dbReference>
<dbReference type="GO" id="GO:0034069">
    <property type="term" value="F:aminoglycoside N-acetyltransferase activity"/>
    <property type="evidence" value="ECO:0007669"/>
    <property type="project" value="TreeGrafter"/>
</dbReference>
<keyword evidence="3 4" id="KW-0012">Acyltransferase</keyword>
<dbReference type="InterPro" id="IPR000182">
    <property type="entry name" value="GNAT_dom"/>
</dbReference>
<dbReference type="Proteomes" id="UP000243342">
    <property type="component" value="Unassembled WGS sequence"/>
</dbReference>
<organism evidence="6 7">
    <name type="scientific">Mangrovactinospora gilvigrisea</name>
    <dbReference type="NCBI Taxonomy" id="1428644"/>
    <lineage>
        <taxon>Bacteria</taxon>
        <taxon>Bacillati</taxon>
        <taxon>Actinomycetota</taxon>
        <taxon>Actinomycetes</taxon>
        <taxon>Kitasatosporales</taxon>
        <taxon>Streptomycetaceae</taxon>
        <taxon>Mangrovactinospora</taxon>
    </lineage>
</organism>
<accession>A0A1J7BGP2</accession>
<proteinExistence type="inferred from homology"/>
<dbReference type="Gene3D" id="3.40.630.30">
    <property type="match status" value="2"/>
</dbReference>
<dbReference type="SUPFAM" id="SSF55729">
    <property type="entry name" value="Acyl-CoA N-acyltransferases (Nat)"/>
    <property type="match status" value="1"/>
</dbReference>
<name>A0A1J7BGP2_9ACTN</name>
<feature type="binding site" evidence="4">
    <location>
        <begin position="86"/>
        <end position="91"/>
    </location>
    <ligand>
        <name>acetyl-CoA</name>
        <dbReference type="ChEBI" id="CHEBI:57288"/>
    </ligand>
</feature>
<dbReference type="PANTHER" id="PTHR37817:SF1">
    <property type="entry name" value="N-ACETYLTRANSFERASE EIS"/>
    <property type="match status" value="1"/>
</dbReference>
<reference evidence="6 7" key="1">
    <citation type="submission" date="2016-10" db="EMBL/GenBank/DDBJ databases">
        <title>Genome sequence of Streptomyces gilvigriseus MUSC 26.</title>
        <authorList>
            <person name="Lee L.-H."/>
            <person name="Ser H.-L."/>
        </authorList>
    </citation>
    <scope>NUCLEOTIDE SEQUENCE [LARGE SCALE GENOMIC DNA]</scope>
    <source>
        <strain evidence="6 7">MUSC 26</strain>
    </source>
</reference>
<evidence type="ECO:0000259" key="5">
    <source>
        <dbReference type="PROSITE" id="PS51186"/>
    </source>
</evidence>
<dbReference type="SUPFAM" id="SSF55718">
    <property type="entry name" value="SCP-like"/>
    <property type="match status" value="1"/>
</dbReference>
<protein>
    <recommendedName>
        <fullName evidence="5">N-acetyltransferase domain-containing protein</fullName>
    </recommendedName>
</protein>
<dbReference type="InterPro" id="IPR051554">
    <property type="entry name" value="Acetyltransferase_Eis"/>
</dbReference>